<gene>
    <name evidence="1" type="ORF">V7x_15300</name>
</gene>
<evidence type="ECO:0000313" key="2">
    <source>
        <dbReference type="Proteomes" id="UP000316476"/>
    </source>
</evidence>
<protein>
    <submittedName>
        <fullName evidence="1">Uncharacterized protein</fullName>
    </submittedName>
</protein>
<organism evidence="1 2">
    <name type="scientific">Crateriforma conspicua</name>
    <dbReference type="NCBI Taxonomy" id="2527996"/>
    <lineage>
        <taxon>Bacteria</taxon>
        <taxon>Pseudomonadati</taxon>
        <taxon>Planctomycetota</taxon>
        <taxon>Planctomycetia</taxon>
        <taxon>Planctomycetales</taxon>
        <taxon>Planctomycetaceae</taxon>
        <taxon>Crateriforma</taxon>
    </lineage>
</organism>
<accession>A0A5C6FUL5</accession>
<dbReference type="AlphaFoldDB" id="A0A5C6FUL5"/>
<comment type="caution">
    <text evidence="1">The sequence shown here is derived from an EMBL/GenBank/DDBJ whole genome shotgun (WGS) entry which is preliminary data.</text>
</comment>
<sequence>MLVKPSRRMWSTRKIVAIELNQRRPRTDVEQGRIALFRAAIVAGKRPPPTVSRILTGRFWDPIFALMARTTAPPE</sequence>
<name>A0A5C6FUL5_9PLAN</name>
<reference evidence="1 2" key="1">
    <citation type="submission" date="2019-02" db="EMBL/GenBank/DDBJ databases">
        <title>Deep-cultivation of Planctomycetes and their phenomic and genomic characterization uncovers novel biology.</title>
        <authorList>
            <person name="Wiegand S."/>
            <person name="Jogler M."/>
            <person name="Boedeker C."/>
            <person name="Pinto D."/>
            <person name="Vollmers J."/>
            <person name="Rivas-Marin E."/>
            <person name="Kohn T."/>
            <person name="Peeters S.H."/>
            <person name="Heuer A."/>
            <person name="Rast P."/>
            <person name="Oberbeckmann S."/>
            <person name="Bunk B."/>
            <person name="Jeske O."/>
            <person name="Meyerdierks A."/>
            <person name="Storesund J.E."/>
            <person name="Kallscheuer N."/>
            <person name="Luecker S."/>
            <person name="Lage O.M."/>
            <person name="Pohl T."/>
            <person name="Merkel B.J."/>
            <person name="Hornburger P."/>
            <person name="Mueller R.-W."/>
            <person name="Bruemmer F."/>
            <person name="Labrenz M."/>
            <person name="Spormann A.M."/>
            <person name="Op Den Camp H."/>
            <person name="Overmann J."/>
            <person name="Amann R."/>
            <person name="Jetten M.S.M."/>
            <person name="Mascher T."/>
            <person name="Medema M.H."/>
            <person name="Devos D.P."/>
            <person name="Kaster A.-K."/>
            <person name="Ovreas L."/>
            <person name="Rohde M."/>
            <person name="Galperin M.Y."/>
            <person name="Jogler C."/>
        </authorList>
    </citation>
    <scope>NUCLEOTIDE SEQUENCE [LARGE SCALE GENOMIC DNA]</scope>
    <source>
        <strain evidence="1 2">V7</strain>
    </source>
</reference>
<evidence type="ECO:0000313" key="1">
    <source>
        <dbReference type="EMBL" id="TWU65974.1"/>
    </source>
</evidence>
<dbReference type="EMBL" id="SJPZ01000001">
    <property type="protein sequence ID" value="TWU65974.1"/>
    <property type="molecule type" value="Genomic_DNA"/>
</dbReference>
<dbReference type="Proteomes" id="UP000316476">
    <property type="component" value="Unassembled WGS sequence"/>
</dbReference>
<proteinExistence type="predicted"/>